<comment type="caution">
    <text evidence="9">The sequence shown here is derived from an EMBL/GenBank/DDBJ whole genome shotgun (WGS) entry which is preliminary data.</text>
</comment>
<evidence type="ECO:0000256" key="4">
    <source>
        <dbReference type="ARBA" id="ARBA00022989"/>
    </source>
</evidence>
<evidence type="ECO:0000256" key="1">
    <source>
        <dbReference type="ARBA" id="ARBA00004651"/>
    </source>
</evidence>
<dbReference type="RefSeq" id="WP_266085272.1">
    <property type="nucleotide sequence ID" value="NZ_RKLV01000001.1"/>
</dbReference>
<feature type="transmembrane region" description="Helical" evidence="7">
    <location>
        <begin position="290"/>
        <end position="311"/>
    </location>
</feature>
<dbReference type="InterPro" id="IPR056569">
    <property type="entry name" value="ArlJ-like"/>
</dbReference>
<feature type="transmembrane region" description="Helical" evidence="7">
    <location>
        <begin position="404"/>
        <end position="427"/>
    </location>
</feature>
<proteinExistence type="predicted"/>
<feature type="transmembrane region" description="Helical" evidence="7">
    <location>
        <begin position="317"/>
        <end position="338"/>
    </location>
</feature>
<keyword evidence="10" id="KW-1185">Reference proteome</keyword>
<reference evidence="9" key="1">
    <citation type="submission" date="2022-09" db="EMBL/GenBank/DDBJ databases">
        <title>Haloadaptaus new haloarchaeum isolated from saline soil.</title>
        <authorList>
            <person name="Duran-Viseras A."/>
            <person name="Sanchez-Porro C."/>
            <person name="Ventosa A."/>
        </authorList>
    </citation>
    <scope>NUCLEOTIDE SEQUENCE</scope>
    <source>
        <strain evidence="9">F3-133</strain>
    </source>
</reference>
<keyword evidence="5 7" id="KW-0472">Membrane</keyword>
<feature type="region of interest" description="Disordered" evidence="6">
    <location>
        <begin position="1"/>
        <end position="23"/>
    </location>
</feature>
<evidence type="ECO:0000256" key="5">
    <source>
        <dbReference type="ARBA" id="ARBA00023136"/>
    </source>
</evidence>
<name>A0A9Q4GGJ0_9EURY</name>
<dbReference type="Gene3D" id="1.20.81.30">
    <property type="entry name" value="Type II secretion system (T2SS), domain F"/>
    <property type="match status" value="1"/>
</dbReference>
<organism evidence="9 10">
    <name type="scientific">Halorutilus salinus</name>
    <dbReference type="NCBI Taxonomy" id="2487751"/>
    <lineage>
        <taxon>Archaea</taxon>
        <taxon>Methanobacteriati</taxon>
        <taxon>Methanobacteriota</taxon>
        <taxon>Stenosarchaea group</taxon>
        <taxon>Halobacteria</taxon>
        <taxon>Halorutilales</taxon>
        <taxon>Halorutilaceae</taxon>
        <taxon>Halorutilus</taxon>
    </lineage>
</organism>
<gene>
    <name evidence="9" type="ORF">EGH25_00220</name>
</gene>
<feature type="transmembrane region" description="Helical" evidence="7">
    <location>
        <begin position="128"/>
        <end position="156"/>
    </location>
</feature>
<comment type="subcellular location">
    <subcellularLocation>
        <location evidence="1">Cell membrane</location>
        <topology evidence="1">Multi-pass membrane protein</topology>
    </subcellularLocation>
</comment>
<dbReference type="InterPro" id="IPR018076">
    <property type="entry name" value="T2SS_GspF_dom"/>
</dbReference>
<evidence type="ECO:0000259" key="8">
    <source>
        <dbReference type="Pfam" id="PF00482"/>
    </source>
</evidence>
<evidence type="ECO:0000256" key="6">
    <source>
        <dbReference type="SAM" id="MobiDB-lite"/>
    </source>
</evidence>
<keyword evidence="4 7" id="KW-1133">Transmembrane helix</keyword>
<evidence type="ECO:0000256" key="2">
    <source>
        <dbReference type="ARBA" id="ARBA00022475"/>
    </source>
</evidence>
<evidence type="ECO:0000313" key="10">
    <source>
        <dbReference type="Proteomes" id="UP001149411"/>
    </source>
</evidence>
<evidence type="ECO:0000313" key="9">
    <source>
        <dbReference type="EMBL" id="MCX2817790.1"/>
    </source>
</evidence>
<dbReference type="InterPro" id="IPR042094">
    <property type="entry name" value="T2SS_GspF_sf"/>
</dbReference>
<feature type="transmembrane region" description="Helical" evidence="7">
    <location>
        <begin position="439"/>
        <end position="460"/>
    </location>
</feature>
<keyword evidence="3 7" id="KW-0812">Transmembrane</keyword>
<accession>A0A9Q4GGJ0</accession>
<feature type="domain" description="Type II secretion system protein GspF" evidence="8">
    <location>
        <begin position="486"/>
        <end position="603"/>
    </location>
</feature>
<feature type="transmembrane region" description="Helical" evidence="7">
    <location>
        <begin position="82"/>
        <end position="108"/>
    </location>
</feature>
<dbReference type="Pfam" id="PF00482">
    <property type="entry name" value="T2SSF"/>
    <property type="match status" value="2"/>
</dbReference>
<dbReference type="EMBL" id="RKLV01000001">
    <property type="protein sequence ID" value="MCX2817790.1"/>
    <property type="molecule type" value="Genomic_DNA"/>
</dbReference>
<feature type="transmembrane region" description="Helical" evidence="7">
    <location>
        <begin position="677"/>
        <end position="694"/>
    </location>
</feature>
<sequence length="695" mass="75183">MSQKTGGVLGGLLGGDDEEGPKDELGEIAEEESTAGTMDKIAYSLFGGYFKGKGDTYAGYRKKINQARMEVGYDMYLSRITLYSVVTGLVGAFLGVGITVLLSALGLFDAISLSLRLPPGVAEFVSQYAIFIGGFFLTIILAAVLGGIAGGILYYLPSFYAGERRRKIDASLPFAVTFMYALSRGGMNILEVMEKLSNADDVYGEVSQEFDMILRDMDYFGNDLRIALRNASDMTPSENLSDFLDDLLSVIDSGGEMTPFLYNKSQQYHEIRKQDQKGFLDTLALMSESYVTAFVAAPLFIIIITTIMSVMGGANMIQLYAIIYLVLPIASLGFAFVIDIISTGGEGGAEQLDADHDEFDIEALEQFAEESDDGRVDDLVQARKMQSVKEFVRNPLGGVRENPLWSLGFTVPIAVLVFAGFVLTGSASPMPGAMKSNPIWNTLSLFVLPLMIVTVPLSVFHELKSRRESAIIRELPETLKKLESANETGMTLNESMLLVSQTSSGVLSGELKKVHNEIQWDTSLNEALISFANRMKIPRLSRTIKLITKANESSGNIQGVLQVAARDVDTAYKLDRERFQNMIIYTVIIIVSFLVFLFVIIILENQFLSQMAEAGGGGGSGSGAGGGGAGGAGGAAFNMESVPLDAYRMIFFHAGIIQAFASGLVAGQMGENDVLSGLKYGIVMTLIAVAVFTFM</sequence>
<evidence type="ECO:0000256" key="3">
    <source>
        <dbReference type="ARBA" id="ARBA00022692"/>
    </source>
</evidence>
<feature type="transmembrane region" description="Helical" evidence="7">
    <location>
        <begin position="582"/>
        <end position="603"/>
    </location>
</feature>
<feature type="transmembrane region" description="Helical" evidence="7">
    <location>
        <begin position="646"/>
        <end position="665"/>
    </location>
</feature>
<keyword evidence="2" id="KW-1003">Cell membrane</keyword>
<dbReference type="PANTHER" id="PTHR35402:SF1">
    <property type="entry name" value="TYPE II SECRETION SYSTEM PROTEIN GSPF DOMAIN-CONTAINING PROTEIN"/>
    <property type="match status" value="1"/>
</dbReference>
<dbReference type="PANTHER" id="PTHR35402">
    <property type="entry name" value="INTEGRAL MEMBRANE PROTEIN-RELATED"/>
    <property type="match status" value="1"/>
</dbReference>
<dbReference type="AlphaFoldDB" id="A0A9Q4GGJ0"/>
<feature type="domain" description="Type II secretion system protein GspF" evidence="8">
    <location>
        <begin position="177"/>
        <end position="304"/>
    </location>
</feature>
<evidence type="ECO:0000256" key="7">
    <source>
        <dbReference type="SAM" id="Phobius"/>
    </source>
</evidence>
<dbReference type="GO" id="GO:0005886">
    <property type="term" value="C:plasma membrane"/>
    <property type="evidence" value="ECO:0007669"/>
    <property type="project" value="UniProtKB-SubCell"/>
</dbReference>
<protein>
    <submittedName>
        <fullName evidence="9">Type II secretion system F family protein</fullName>
    </submittedName>
</protein>
<dbReference type="Proteomes" id="UP001149411">
    <property type="component" value="Unassembled WGS sequence"/>
</dbReference>